<feature type="compositionally biased region" description="Low complexity" evidence="1">
    <location>
        <begin position="227"/>
        <end position="238"/>
    </location>
</feature>
<feature type="transmembrane region" description="Helical" evidence="2">
    <location>
        <begin position="626"/>
        <end position="647"/>
    </location>
</feature>
<keyword evidence="2" id="KW-0472">Membrane</keyword>
<feature type="region of interest" description="Disordered" evidence="1">
    <location>
        <begin position="28"/>
        <end position="140"/>
    </location>
</feature>
<dbReference type="InterPro" id="IPR046522">
    <property type="entry name" value="DUF6699"/>
</dbReference>
<sequence length="829" mass="92656">MRFYFTKSVKKNFKNLFRGFYRKIMFKRPPSSQQPPTLYAFPESNRPAAPNSAYPYENPQYPYQRPSAPPLASGYSSAGYRPPVTDPRWHSYQAPPPAASSSRQAQSHLHARANSYSAYGQPKPQKMGVPYPSQPRMQVPPPPQPISQPVIPGQAKRPHLSSYTTIPYPPVSTQQAYQVPGYRPPYHVPAAAVPVQQPASATRQKKYSQEFINSLPPLPPGLKYFNPDADTAPASADTRPSSSGQPPRPASRQQRTSSSAHLHHPNSAVHQAQGPAYGHTRQRSSSSVQDHFAQQLHASLSRQQSASSAQGRRTPVDTQVSHQASGHRTTSSSSGGGGRPRSSSTRSNEPPAFIPPPSSSFSKVVCFAEPYHPTGGILQRKLTPKMPMAVLPDQDEDVRGEDKEYRPLEIEKMNTEANSKADLRHLWFKQQYSAEAPPVYQVKRQYLELNYELLPTFQRDLYPHVEWYCAFPPTSAVHHMGPTKQKPLDLMQYIVHPPRKLLFINTRQNFIYPSIALLKGYVEVRKSTESITVGDVFQKLYEHFRKELTDKDVQAVKEDEEGREIYELMKRNRRERLRRGSGGGSRSGAFIIQDMVDSPIKFNGFVIDVQKWLVNAPVDEESCRSWFLFLFWANLCTVAAMDGVLFLRAFALYQKHKVIYGLFIPIAAQIASACVAVLPASFRKSSFNGACGLVSVPIIPFTIMNVSLVFTHGMLFGTAYAKRKVSKEPSSETVIRMVVNEAACIFAFFIGTITSITPVSIVAQAMDPFVVFVWPLSVHSMMACRIVLNMRSLPVEEVSTLPLERVSTEKSGRDLTVVTLSFDFDSSCG</sequence>
<accession>A0A8H4QGQ9</accession>
<keyword evidence="2" id="KW-1133">Transmembrane helix</keyword>
<feature type="transmembrane region" description="Helical" evidence="2">
    <location>
        <begin position="659"/>
        <end position="678"/>
    </location>
</feature>
<feature type="domain" description="DUF6699" evidence="3">
    <location>
        <begin position="466"/>
        <end position="587"/>
    </location>
</feature>
<keyword evidence="2" id="KW-0812">Transmembrane</keyword>
<feature type="transmembrane region" description="Helical" evidence="2">
    <location>
        <begin position="698"/>
        <end position="721"/>
    </location>
</feature>
<feature type="transmembrane region" description="Helical" evidence="2">
    <location>
        <begin position="742"/>
        <end position="763"/>
    </location>
</feature>
<name>A0A8H4QGQ9_9AGAR</name>
<protein>
    <recommendedName>
        <fullName evidence="3">DUF6699 domain-containing protein</fullName>
    </recommendedName>
</protein>
<feature type="region of interest" description="Disordered" evidence="1">
    <location>
        <begin position="212"/>
        <end position="356"/>
    </location>
</feature>
<feature type="compositionally biased region" description="Polar residues" evidence="1">
    <location>
        <begin position="239"/>
        <end position="260"/>
    </location>
</feature>
<organism evidence="4 5">
    <name type="scientific">Agrocybe pediades</name>
    <dbReference type="NCBI Taxonomy" id="84607"/>
    <lineage>
        <taxon>Eukaryota</taxon>
        <taxon>Fungi</taxon>
        <taxon>Dikarya</taxon>
        <taxon>Basidiomycota</taxon>
        <taxon>Agaricomycotina</taxon>
        <taxon>Agaricomycetes</taxon>
        <taxon>Agaricomycetidae</taxon>
        <taxon>Agaricales</taxon>
        <taxon>Agaricineae</taxon>
        <taxon>Strophariaceae</taxon>
        <taxon>Agrocybe</taxon>
    </lineage>
</organism>
<evidence type="ECO:0000256" key="2">
    <source>
        <dbReference type="SAM" id="Phobius"/>
    </source>
</evidence>
<dbReference type="AlphaFoldDB" id="A0A8H4QGQ9"/>
<evidence type="ECO:0000259" key="3">
    <source>
        <dbReference type="Pfam" id="PF20415"/>
    </source>
</evidence>
<dbReference type="Proteomes" id="UP000521872">
    <property type="component" value="Unassembled WGS sequence"/>
</dbReference>
<evidence type="ECO:0000256" key="1">
    <source>
        <dbReference type="SAM" id="MobiDB-lite"/>
    </source>
</evidence>
<feature type="compositionally biased region" description="Low complexity" evidence="1">
    <location>
        <begin position="99"/>
        <end position="108"/>
    </location>
</feature>
<dbReference type="Pfam" id="PF20415">
    <property type="entry name" value="DUF6699"/>
    <property type="match status" value="1"/>
</dbReference>
<feature type="compositionally biased region" description="Low complexity" evidence="1">
    <location>
        <begin position="340"/>
        <end position="351"/>
    </location>
</feature>
<proteinExistence type="predicted"/>
<reference evidence="4 5" key="1">
    <citation type="submission" date="2019-12" db="EMBL/GenBank/DDBJ databases">
        <authorList>
            <person name="Floudas D."/>
            <person name="Bentzer J."/>
            <person name="Ahren D."/>
            <person name="Johansson T."/>
            <person name="Persson P."/>
            <person name="Tunlid A."/>
        </authorList>
    </citation>
    <scope>NUCLEOTIDE SEQUENCE [LARGE SCALE GENOMIC DNA]</scope>
    <source>
        <strain evidence="4 5">CBS 102.39</strain>
    </source>
</reference>
<comment type="caution">
    <text evidence="4">The sequence shown here is derived from an EMBL/GenBank/DDBJ whole genome shotgun (WGS) entry which is preliminary data.</text>
</comment>
<gene>
    <name evidence="4" type="ORF">D9613_006486</name>
</gene>
<evidence type="ECO:0000313" key="4">
    <source>
        <dbReference type="EMBL" id="KAF4610608.1"/>
    </source>
</evidence>
<feature type="compositionally biased region" description="Low complexity" evidence="1">
    <location>
        <begin position="293"/>
        <end position="310"/>
    </location>
</feature>
<dbReference type="EMBL" id="JAACJL010000058">
    <property type="protein sequence ID" value="KAF4610608.1"/>
    <property type="molecule type" value="Genomic_DNA"/>
</dbReference>
<evidence type="ECO:0000313" key="5">
    <source>
        <dbReference type="Proteomes" id="UP000521872"/>
    </source>
</evidence>
<keyword evidence="5" id="KW-1185">Reference proteome</keyword>